<keyword evidence="2 4" id="KW-0863">Zinc-finger</keyword>
<dbReference type="AlphaFoldDB" id="A0AAV6PX54"/>
<organism evidence="6 7">
    <name type="scientific">Solea senegalensis</name>
    <name type="common">Senegalese sole</name>
    <dbReference type="NCBI Taxonomy" id="28829"/>
    <lineage>
        <taxon>Eukaryota</taxon>
        <taxon>Metazoa</taxon>
        <taxon>Chordata</taxon>
        <taxon>Craniata</taxon>
        <taxon>Vertebrata</taxon>
        <taxon>Euteleostomi</taxon>
        <taxon>Actinopterygii</taxon>
        <taxon>Neopterygii</taxon>
        <taxon>Teleostei</taxon>
        <taxon>Neoteleostei</taxon>
        <taxon>Acanthomorphata</taxon>
        <taxon>Carangaria</taxon>
        <taxon>Pleuronectiformes</taxon>
        <taxon>Pleuronectoidei</taxon>
        <taxon>Soleidae</taxon>
        <taxon>Solea</taxon>
    </lineage>
</organism>
<dbReference type="Proteomes" id="UP000693946">
    <property type="component" value="Linkage Group LG8"/>
</dbReference>
<evidence type="ECO:0000256" key="3">
    <source>
        <dbReference type="ARBA" id="ARBA00022833"/>
    </source>
</evidence>
<comment type="caution">
    <text evidence="6">The sequence shown here is derived from an EMBL/GenBank/DDBJ whole genome shotgun (WGS) entry which is preliminary data.</text>
</comment>
<feature type="zinc finger region" description="TRAF-type" evidence="4">
    <location>
        <begin position="25"/>
        <end position="100"/>
    </location>
</feature>
<protein>
    <submittedName>
        <fullName evidence="6">XIAP-associated factor 1</fullName>
    </submittedName>
</protein>
<dbReference type="PROSITE" id="PS50145">
    <property type="entry name" value="ZF_TRAF"/>
    <property type="match status" value="1"/>
</dbReference>
<feature type="domain" description="TRAF-type" evidence="5">
    <location>
        <begin position="25"/>
        <end position="100"/>
    </location>
</feature>
<keyword evidence="1 4" id="KW-0479">Metal-binding</keyword>
<dbReference type="InterPro" id="IPR001293">
    <property type="entry name" value="Znf_TRAF"/>
</dbReference>
<evidence type="ECO:0000259" key="5">
    <source>
        <dbReference type="PROSITE" id="PS50145"/>
    </source>
</evidence>
<dbReference type="EMBL" id="JAGKHQ010000020">
    <property type="protein sequence ID" value="KAG7479614.1"/>
    <property type="molecule type" value="Genomic_DNA"/>
</dbReference>
<evidence type="ECO:0000256" key="1">
    <source>
        <dbReference type="ARBA" id="ARBA00022723"/>
    </source>
</evidence>
<reference evidence="6 7" key="1">
    <citation type="journal article" date="2021" name="Sci. Rep.">
        <title>Chromosome anchoring in Senegalese sole (Solea senegalensis) reveals sex-associated markers and genome rearrangements in flatfish.</title>
        <authorList>
            <person name="Guerrero-Cozar I."/>
            <person name="Gomez-Garrido J."/>
            <person name="Berbel C."/>
            <person name="Martinez-Blanch J.F."/>
            <person name="Alioto T."/>
            <person name="Claros M.G."/>
            <person name="Gagnaire P.A."/>
            <person name="Manchado M."/>
        </authorList>
    </citation>
    <scope>NUCLEOTIDE SEQUENCE [LARGE SCALE GENOMIC DNA]</scope>
    <source>
        <strain evidence="6">Sse05_10M</strain>
    </source>
</reference>
<evidence type="ECO:0000256" key="2">
    <source>
        <dbReference type="ARBA" id="ARBA00022771"/>
    </source>
</evidence>
<keyword evidence="3 4" id="KW-0862">Zinc</keyword>
<dbReference type="InterPro" id="IPR051986">
    <property type="entry name" value="Innate_Immune_Apopt_Reg"/>
</dbReference>
<accession>A0AAV6PX54</accession>
<evidence type="ECO:0000313" key="6">
    <source>
        <dbReference type="EMBL" id="KAG7479614.1"/>
    </source>
</evidence>
<name>A0AAV6PX54_SOLSE</name>
<keyword evidence="7" id="KW-1185">Reference proteome</keyword>
<dbReference type="GO" id="GO:0008270">
    <property type="term" value="F:zinc ion binding"/>
    <property type="evidence" value="ECO:0007669"/>
    <property type="project" value="UniProtKB-KW"/>
</dbReference>
<dbReference type="PANTHER" id="PTHR16295:SF17">
    <property type="entry name" value="XIAP-ASSOCIATED FACTOR 1"/>
    <property type="match status" value="1"/>
</dbReference>
<dbReference type="InterPro" id="IPR049439">
    <property type="entry name" value="TRAFD1-XIAF1_Znf"/>
</dbReference>
<sequence length="255" mass="28991">MDNKEETRTCSKCHREIAEANFALHETHCSRFLCLCPDCDEAVPTEQLSQHREEQHTQVRCSMCHQKMERCQLKDHEADECVERLHACHFCDLELPWKELDQHCVFCGSRTELCRDCGRYVKLSDLPSHASTCSAAAADATPPQTTSTSPKKTTVTVNCSKCTASFPAEDADKHECVSVEDDSEDEDDEFPREVSLPQLSSIYRAASLSDRTYTGPWRDEDDPDQISSCPHCHLALPLFSLRRHEAKCKIYIHLN</sequence>
<evidence type="ECO:0000256" key="4">
    <source>
        <dbReference type="PROSITE-ProRule" id="PRU00207"/>
    </source>
</evidence>
<dbReference type="Pfam" id="PF21366">
    <property type="entry name" value="TRAFD1-XIAF1_ZnF"/>
    <property type="match status" value="1"/>
</dbReference>
<proteinExistence type="predicted"/>
<dbReference type="PANTHER" id="PTHR16295">
    <property type="entry name" value="TRAF-TYPE ZINC FINGER PROTEIN-RELATED"/>
    <property type="match status" value="1"/>
</dbReference>
<gene>
    <name evidence="6" type="ORF">JOB18_030245</name>
</gene>
<dbReference type="GO" id="GO:0005739">
    <property type="term" value="C:mitochondrion"/>
    <property type="evidence" value="ECO:0007669"/>
    <property type="project" value="TreeGrafter"/>
</dbReference>
<evidence type="ECO:0000313" key="7">
    <source>
        <dbReference type="Proteomes" id="UP000693946"/>
    </source>
</evidence>